<evidence type="ECO:0000256" key="6">
    <source>
        <dbReference type="ARBA" id="ARBA00073001"/>
    </source>
</evidence>
<keyword evidence="4" id="KW-0653">Protein transport</keyword>
<organism evidence="8">
    <name type="scientific">Ceriodaphnia reticulata</name>
    <dbReference type="NCBI Taxonomy" id="302197"/>
    <lineage>
        <taxon>Eukaryota</taxon>
        <taxon>Metazoa</taxon>
        <taxon>Ecdysozoa</taxon>
        <taxon>Arthropoda</taxon>
        <taxon>Crustacea</taxon>
        <taxon>Branchiopoda</taxon>
        <taxon>Diplostraca</taxon>
        <taxon>Cladocera</taxon>
        <taxon>Anomopoda</taxon>
        <taxon>Daphniidae</taxon>
        <taxon>Ceriodaphnia</taxon>
    </lineage>
</organism>
<evidence type="ECO:0000256" key="3">
    <source>
        <dbReference type="ARBA" id="ARBA00022448"/>
    </source>
</evidence>
<evidence type="ECO:0000256" key="5">
    <source>
        <dbReference type="ARBA" id="ARBA00023136"/>
    </source>
</evidence>
<dbReference type="InterPro" id="IPR027482">
    <property type="entry name" value="Sec1-like_dom2"/>
</dbReference>
<dbReference type="Pfam" id="PF00995">
    <property type="entry name" value="Sec1"/>
    <property type="match status" value="1"/>
</dbReference>
<proteinExistence type="evidence at transcript level"/>
<evidence type="ECO:0000313" key="8">
    <source>
        <dbReference type="EMBL" id="SVE72847.1"/>
    </source>
</evidence>
<name>A0A4Y7LTI4_9CRUS</name>
<dbReference type="FunFam" id="3.40.50.2060:FF:000003">
    <property type="entry name" value="vacuolar protein sorting-associated protein 45 isoform X1"/>
    <property type="match status" value="1"/>
</dbReference>
<reference evidence="8" key="1">
    <citation type="submission" date="2018-08" db="EMBL/GenBank/DDBJ databases">
        <authorList>
            <person name="Cornetti L."/>
        </authorList>
    </citation>
    <scope>NUCLEOTIDE SEQUENCE</scope>
    <source>
        <strain evidence="8">OM-SAIQ-clone2</strain>
    </source>
</reference>
<comment type="similarity">
    <text evidence="2">Belongs to the STXBP/unc-18/SEC1 family.</text>
</comment>
<evidence type="ECO:0000256" key="2">
    <source>
        <dbReference type="ARBA" id="ARBA00009884"/>
    </source>
</evidence>
<dbReference type="Gene3D" id="3.90.830.10">
    <property type="entry name" value="Syntaxin Binding Protein 1, Chain A, domain 2"/>
    <property type="match status" value="1"/>
</dbReference>
<dbReference type="FunFam" id="3.90.830.10:FF:000002">
    <property type="entry name" value="Vacuolar protein sorting-associated protein 45"/>
    <property type="match status" value="1"/>
</dbReference>
<dbReference type="GO" id="GO:0012505">
    <property type="term" value="C:endomembrane system"/>
    <property type="evidence" value="ECO:0007669"/>
    <property type="project" value="UniProtKB-SubCell"/>
</dbReference>
<comment type="subcellular location">
    <subcellularLocation>
        <location evidence="1">Endomembrane system</location>
        <topology evidence="1">Peripheral membrane protein</topology>
    </subcellularLocation>
</comment>
<dbReference type="PANTHER" id="PTHR11679">
    <property type="entry name" value="VESICLE PROTEIN SORTING-ASSOCIATED"/>
    <property type="match status" value="1"/>
</dbReference>
<evidence type="ECO:0000256" key="4">
    <source>
        <dbReference type="ARBA" id="ARBA00022927"/>
    </source>
</evidence>
<dbReference type="Gene3D" id="1.25.40.60">
    <property type="match status" value="1"/>
</dbReference>
<dbReference type="PIRSF" id="PIRSF005715">
    <property type="entry name" value="VPS45_Sec1"/>
    <property type="match status" value="1"/>
</dbReference>
<dbReference type="InterPro" id="IPR043127">
    <property type="entry name" value="Sec-1-like_dom3a"/>
</dbReference>
<dbReference type="GO" id="GO:0015031">
    <property type="term" value="P:protein transport"/>
    <property type="evidence" value="ECO:0007669"/>
    <property type="project" value="UniProtKB-KW"/>
</dbReference>
<dbReference type="AlphaFoldDB" id="A0A4Y7LTI4"/>
<dbReference type="InterPro" id="IPR036045">
    <property type="entry name" value="Sec1-like_sf"/>
</dbReference>
<dbReference type="GO" id="GO:0031410">
    <property type="term" value="C:cytoplasmic vesicle"/>
    <property type="evidence" value="ECO:0007669"/>
    <property type="project" value="UniProtKB-ARBA"/>
</dbReference>
<dbReference type="GO" id="GO:0016192">
    <property type="term" value="P:vesicle-mediated transport"/>
    <property type="evidence" value="ECO:0007669"/>
    <property type="project" value="InterPro"/>
</dbReference>
<feature type="region of interest" description="Disordered" evidence="7">
    <location>
        <begin position="558"/>
        <end position="578"/>
    </location>
</feature>
<evidence type="ECO:0000256" key="1">
    <source>
        <dbReference type="ARBA" id="ARBA00004184"/>
    </source>
</evidence>
<dbReference type="InterPro" id="IPR043154">
    <property type="entry name" value="Sec-1-like_dom1"/>
</dbReference>
<dbReference type="InterPro" id="IPR001619">
    <property type="entry name" value="Sec1-like"/>
</dbReference>
<gene>
    <name evidence="8" type="primary">EOG090X03QA</name>
</gene>
<dbReference type="Gene3D" id="3.40.50.2060">
    <property type="match status" value="1"/>
</dbReference>
<keyword evidence="5" id="KW-0472">Membrane</keyword>
<dbReference type="SUPFAM" id="SSF56815">
    <property type="entry name" value="Sec1/munc18-like (SM) proteins"/>
    <property type="match status" value="1"/>
</dbReference>
<dbReference type="Gene3D" id="3.40.50.1910">
    <property type="match status" value="1"/>
</dbReference>
<keyword evidence="3" id="KW-0813">Transport</keyword>
<sequence>MNVLLAVRMYISKMIQESGPGMKVLLMDRETIGIVSVAYAQSEILQKEVYLFEQIDKSGNGPVMKHLKCVVFLRPSQENVQLLATELKSPRYGVYYIYFSGIISKAAIKVLAESDEQEVVREIQEFYADYFAVGPHLFSLNLEKPIHGMEWNPNSLQRSVQGLLSILLSLKKNPVIRYQSFSQLARRLAENIRDTVQKESTLFHFQRGESVPLLLILDRRCDPITPLLNQWTYQAMVHELLSIKNNRVSLVGVPGAPKDLSEVLLSAEQDEFYADNMYLNFGDIGQTIKSLMDEFQAKAKSHQKVESIADMKAFVENYPQFKKMSGAVTKHVTLVGELSRLVTQHNLLEVSEAEQELACQEEHSQSLTKIRRLLATDQIRDLDAARLVFLYAIRYNKHPNKDISGLMELLRRRGTSDRLIDCVDAILRYASSSETIGSNILTTKDVTKITEKIFKGLKGVENVFTQHSPVLKEIMDNMIKGRLSEESFPVVGGESTSRIQDVIIFMVGGVTHEESLAVHHFCRANTGIRIALGGTQIHNSQSFISDVEAAVKFAAGGNTKHPASNLAPSSSGRHAKLT</sequence>
<evidence type="ECO:0000256" key="7">
    <source>
        <dbReference type="SAM" id="MobiDB-lite"/>
    </source>
</evidence>
<accession>A0A4Y7LTI4</accession>
<protein>
    <recommendedName>
        <fullName evidence="6">Vacuolar protein sorting-associated protein 45</fullName>
    </recommendedName>
</protein>
<dbReference type="EMBL" id="LR003228">
    <property type="protein sequence ID" value="SVE72847.1"/>
    <property type="molecule type" value="mRNA"/>
</dbReference>